<dbReference type="EMBL" id="LGTE01000060">
    <property type="protein sequence ID" value="KNZ68167.1"/>
    <property type="molecule type" value="Genomic_DNA"/>
</dbReference>
<dbReference type="AlphaFoldDB" id="A0A0L6VXV7"/>
<evidence type="ECO:0000313" key="1">
    <source>
        <dbReference type="EMBL" id="KNZ68167.1"/>
    </source>
</evidence>
<sequence length="63" mass="7494">MGKTCYYLDVLNMIKAYERGDWNAFIRYAEKLGLNENEMPELYVQALEWVNKLHLQEKEVGSH</sequence>
<accession>A0A0L6VXV7</accession>
<proteinExistence type="predicted"/>
<reference evidence="2" key="1">
    <citation type="submission" date="2015-07" db="EMBL/GenBank/DDBJ databases">
        <title>Complete Genome of Thermincola ferriacetica strain Z-0001T.</title>
        <authorList>
            <person name="Lusk B."/>
            <person name="Badalamenti J.P."/>
            <person name="Parameswaran P."/>
            <person name="Bond D.R."/>
            <person name="Torres C.I."/>
        </authorList>
    </citation>
    <scope>NUCLEOTIDE SEQUENCE [LARGE SCALE GENOMIC DNA]</scope>
    <source>
        <strain evidence="2">Z-0001</strain>
    </source>
</reference>
<name>A0A0L6VXV7_9FIRM</name>
<gene>
    <name evidence="1" type="ORF">Tfer_3302</name>
</gene>
<evidence type="ECO:0000313" key="2">
    <source>
        <dbReference type="Proteomes" id="UP000037175"/>
    </source>
</evidence>
<protein>
    <submittedName>
        <fullName evidence="1">Diguanylate phosphodiesterase</fullName>
    </submittedName>
</protein>
<keyword evidence="2" id="KW-1185">Reference proteome</keyword>
<organism evidence="1 2">
    <name type="scientific">Thermincola ferriacetica</name>
    <dbReference type="NCBI Taxonomy" id="281456"/>
    <lineage>
        <taxon>Bacteria</taxon>
        <taxon>Bacillati</taxon>
        <taxon>Bacillota</taxon>
        <taxon>Clostridia</taxon>
        <taxon>Eubacteriales</taxon>
        <taxon>Thermincolaceae</taxon>
        <taxon>Thermincola</taxon>
    </lineage>
</organism>
<dbReference type="Proteomes" id="UP000037175">
    <property type="component" value="Unassembled WGS sequence"/>
</dbReference>
<comment type="caution">
    <text evidence="1">The sequence shown here is derived from an EMBL/GenBank/DDBJ whole genome shotgun (WGS) entry which is preliminary data.</text>
</comment>